<accession>A0ABP3AFK7</accession>
<keyword evidence="3" id="KW-1185">Reference proteome</keyword>
<name>A0ABP3AFK7_MYCUL</name>
<evidence type="ECO:0000313" key="2">
    <source>
        <dbReference type="EMBL" id="EUA89080.1"/>
    </source>
</evidence>
<evidence type="ECO:0000256" key="1">
    <source>
        <dbReference type="SAM" id="MobiDB-lite"/>
    </source>
</evidence>
<proteinExistence type="predicted"/>
<sequence length="49" mass="5130">MQSELVTNEDQPETSDDPRVGNPGAPAAGVDHENTECGALLMHRTAAVP</sequence>
<dbReference type="EMBL" id="JAOL01000128">
    <property type="protein sequence ID" value="EUA89080.1"/>
    <property type="molecule type" value="Genomic_DNA"/>
</dbReference>
<organism evidence="2 3">
    <name type="scientific">Mycobacterium ulcerans str. Harvey</name>
    <dbReference type="NCBI Taxonomy" id="1299332"/>
    <lineage>
        <taxon>Bacteria</taxon>
        <taxon>Bacillati</taxon>
        <taxon>Actinomycetota</taxon>
        <taxon>Actinomycetes</taxon>
        <taxon>Mycobacteriales</taxon>
        <taxon>Mycobacteriaceae</taxon>
        <taxon>Mycobacterium</taxon>
        <taxon>Mycobacterium ulcerans group</taxon>
    </lineage>
</organism>
<dbReference type="Proteomes" id="UP000020681">
    <property type="component" value="Unassembled WGS sequence"/>
</dbReference>
<protein>
    <submittedName>
        <fullName evidence="2">Uncharacterized protein</fullName>
    </submittedName>
</protein>
<feature type="region of interest" description="Disordered" evidence="1">
    <location>
        <begin position="1"/>
        <end position="34"/>
    </location>
</feature>
<gene>
    <name evidence="2" type="ORF">I551_4436</name>
</gene>
<reference evidence="2 3" key="1">
    <citation type="submission" date="2014-01" db="EMBL/GenBank/DDBJ databases">
        <authorList>
            <person name="Dobos K."/>
            <person name="Lenaerts A."/>
            <person name="Ordway D."/>
            <person name="DeGroote M.A."/>
            <person name="Parker T."/>
            <person name="Sizemore C."/>
            <person name="Tallon L.J."/>
            <person name="Sadzewicz L.K."/>
            <person name="Sengamalay N."/>
            <person name="Fraser C.M."/>
            <person name="Hine E."/>
            <person name="Shefchek K.A."/>
            <person name="Das S.P."/>
            <person name="Tettelin H."/>
        </authorList>
    </citation>
    <scope>NUCLEOTIDE SEQUENCE [LARGE SCALE GENOMIC DNA]</scope>
    <source>
        <strain evidence="2 3">Harvey</strain>
    </source>
</reference>
<evidence type="ECO:0000313" key="3">
    <source>
        <dbReference type="Proteomes" id="UP000020681"/>
    </source>
</evidence>
<comment type="caution">
    <text evidence="2">The sequence shown here is derived from an EMBL/GenBank/DDBJ whole genome shotgun (WGS) entry which is preliminary data.</text>
</comment>